<dbReference type="EMBL" id="CAAHFH010000002">
    <property type="protein sequence ID" value="VGO22466.1"/>
    <property type="molecule type" value="Genomic_DNA"/>
</dbReference>
<dbReference type="InterPro" id="IPR008964">
    <property type="entry name" value="Invasin/intimin_cell_adhesion"/>
</dbReference>
<protein>
    <submittedName>
        <fullName evidence="6">Choline-sulfatase</fullName>
    </submittedName>
</protein>
<dbReference type="PANTHER" id="PTHR42693:SF53">
    <property type="entry name" value="ENDO-4-O-SULFATASE"/>
    <property type="match status" value="1"/>
</dbReference>
<dbReference type="Pfam" id="PF00884">
    <property type="entry name" value="Sulfatase"/>
    <property type="match status" value="1"/>
</dbReference>
<proteinExistence type="inferred from homology"/>
<dbReference type="AlphaFoldDB" id="A0A6C2UU98"/>
<dbReference type="Gene3D" id="2.60.40.1080">
    <property type="match status" value="1"/>
</dbReference>
<dbReference type="Gene3D" id="3.40.720.10">
    <property type="entry name" value="Alkaline Phosphatase, subunit A"/>
    <property type="match status" value="1"/>
</dbReference>
<dbReference type="Pfam" id="PF02368">
    <property type="entry name" value="Big_2"/>
    <property type="match status" value="1"/>
</dbReference>
<dbReference type="SUPFAM" id="SSF49373">
    <property type="entry name" value="Invasin/intimin cell-adhesion fragments"/>
    <property type="match status" value="1"/>
</dbReference>
<gene>
    <name evidence="6" type="primary">betC_65</name>
    <name evidence="6" type="ORF">SCARR_04549</name>
</gene>
<organism evidence="6 7">
    <name type="scientific">Pontiella sulfatireligans</name>
    <dbReference type="NCBI Taxonomy" id="2750658"/>
    <lineage>
        <taxon>Bacteria</taxon>
        <taxon>Pseudomonadati</taxon>
        <taxon>Kiritimatiellota</taxon>
        <taxon>Kiritimatiellia</taxon>
        <taxon>Kiritimatiellales</taxon>
        <taxon>Pontiellaceae</taxon>
        <taxon>Pontiella</taxon>
    </lineage>
</organism>
<dbReference type="RefSeq" id="WP_136063844.1">
    <property type="nucleotide sequence ID" value="NZ_CAAHFH010000002.1"/>
</dbReference>
<evidence type="ECO:0000313" key="7">
    <source>
        <dbReference type="Proteomes" id="UP000346198"/>
    </source>
</evidence>
<feature type="signal peptide" evidence="3">
    <location>
        <begin position="1"/>
        <end position="20"/>
    </location>
</feature>
<sequence length="584" mass="65879">MRQFFSIMAGVLALTGAVMAEKPAAKPNVVFILIDDLSHYGITAYGANKISSTQGFFKNVEFETPRIDRLAKDGMKCEYAYAYPLCEPTRIALMSGMNNIRNYHQCKSQHASDITFGDLFQREGYETCIVGKWKQTRGTKSIHGKDYIAEFGWDEFCCFDVVTEGYRMIDPDIVENGEMMNYKGIDPVTGRRCYGPDIFNRYALDFLDRKKDKPFFLYYSMVLMHDEHTPTPDTKPASIFDNHDITKPSEYGFMKGDDRRYFPDMIAYMDKMVGQVLDKLEELGLAKNTLVVVMGDNGTKECFAHVLPDGSEFLGDKGGNKEGGLHVPLLLRDPGKIPSGSVYDGMVNLTDILPTLCDAVGIEPPNKDALDGISFWPQATGKAKGDHRKFIYTWYNGNNKSSDLDNVIEYAFTKEFKRYAPSTLYPQGRFFDLRTDLFEEVGAEKKKVPKVWNKWHHSGLEVNKLTAEQKRAYDGLGKVLEKKAYVPVQRLEVVKGEVPLRAGKSVELDCRVYPAEATRRGVIWESSDPSIATVDKFGVISAHKKGRVEITAYSWDDAIPLADRKSAEYKTDGISDTIKIPISR</sequence>
<evidence type="ECO:0000259" key="4">
    <source>
        <dbReference type="Pfam" id="PF00884"/>
    </source>
</evidence>
<comment type="similarity">
    <text evidence="1">Belongs to the sulfatase family.</text>
</comment>
<feature type="domain" description="BIG2" evidence="5">
    <location>
        <begin position="488"/>
        <end position="554"/>
    </location>
</feature>
<evidence type="ECO:0000256" key="1">
    <source>
        <dbReference type="ARBA" id="ARBA00008779"/>
    </source>
</evidence>
<dbReference type="InterPro" id="IPR017850">
    <property type="entry name" value="Alkaline_phosphatase_core_sf"/>
</dbReference>
<keyword evidence="3" id="KW-0732">Signal</keyword>
<dbReference type="InterPro" id="IPR003343">
    <property type="entry name" value="Big_2"/>
</dbReference>
<dbReference type="PANTHER" id="PTHR42693">
    <property type="entry name" value="ARYLSULFATASE FAMILY MEMBER"/>
    <property type="match status" value="1"/>
</dbReference>
<accession>A0A6C2UU98</accession>
<dbReference type="InterPro" id="IPR050738">
    <property type="entry name" value="Sulfatase"/>
</dbReference>
<evidence type="ECO:0000313" key="6">
    <source>
        <dbReference type="EMBL" id="VGO22466.1"/>
    </source>
</evidence>
<evidence type="ECO:0000259" key="5">
    <source>
        <dbReference type="Pfam" id="PF02368"/>
    </source>
</evidence>
<name>A0A6C2UU98_9BACT</name>
<keyword evidence="7" id="KW-1185">Reference proteome</keyword>
<dbReference type="InterPro" id="IPR000917">
    <property type="entry name" value="Sulfatase_N"/>
</dbReference>
<evidence type="ECO:0000256" key="3">
    <source>
        <dbReference type="SAM" id="SignalP"/>
    </source>
</evidence>
<reference evidence="6 7" key="1">
    <citation type="submission" date="2019-04" db="EMBL/GenBank/DDBJ databases">
        <authorList>
            <person name="Van Vliet M D."/>
        </authorList>
    </citation>
    <scope>NUCLEOTIDE SEQUENCE [LARGE SCALE GENOMIC DNA]</scope>
    <source>
        <strain evidence="6 7">F21</strain>
    </source>
</reference>
<dbReference type="CDD" id="cd16151">
    <property type="entry name" value="sulfatase_like"/>
    <property type="match status" value="1"/>
</dbReference>
<dbReference type="GO" id="GO:0004065">
    <property type="term" value="F:arylsulfatase activity"/>
    <property type="evidence" value="ECO:0007669"/>
    <property type="project" value="TreeGrafter"/>
</dbReference>
<dbReference type="Proteomes" id="UP000346198">
    <property type="component" value="Unassembled WGS sequence"/>
</dbReference>
<evidence type="ECO:0000256" key="2">
    <source>
        <dbReference type="ARBA" id="ARBA00022801"/>
    </source>
</evidence>
<feature type="domain" description="Sulfatase N-terminal" evidence="4">
    <location>
        <begin position="27"/>
        <end position="362"/>
    </location>
</feature>
<keyword evidence="2" id="KW-0378">Hydrolase</keyword>
<feature type="chain" id="PRO_5028917017" evidence="3">
    <location>
        <begin position="21"/>
        <end position="584"/>
    </location>
</feature>
<dbReference type="SUPFAM" id="SSF53649">
    <property type="entry name" value="Alkaline phosphatase-like"/>
    <property type="match status" value="1"/>
</dbReference>